<evidence type="ECO:0000313" key="1">
    <source>
        <dbReference type="EMBL" id="MBC8318453.1"/>
    </source>
</evidence>
<gene>
    <name evidence="1" type="ORF">H8E41_11150</name>
</gene>
<dbReference type="EMBL" id="JACNJZ010000162">
    <property type="protein sequence ID" value="MBC8318453.1"/>
    <property type="molecule type" value="Genomic_DNA"/>
</dbReference>
<evidence type="ECO:0000313" key="2">
    <source>
        <dbReference type="Proteomes" id="UP000614424"/>
    </source>
</evidence>
<protein>
    <submittedName>
        <fullName evidence="1">Uncharacterized protein</fullName>
    </submittedName>
</protein>
<comment type="caution">
    <text evidence="1">The sequence shown here is derived from an EMBL/GenBank/DDBJ whole genome shotgun (WGS) entry which is preliminary data.</text>
</comment>
<accession>A0A8J6NH05</accession>
<dbReference type="AlphaFoldDB" id="A0A8J6NH05"/>
<dbReference type="Proteomes" id="UP000614424">
    <property type="component" value="Unassembled WGS sequence"/>
</dbReference>
<sequence length="236" mass="26823">MPKFTKQLFGDPVVNQHIAEIIGQRTHIRPFAWTDGDSQYSHITGGMVLPTFEQDGFLITTGVDHKTNIVHCLEEYESDDPHRIIEAAQRIQKDYGQGVISTWWGNPEKLMSIVNEKNKKDNPVLISAPIDSERPDAFGIYTARLKTALSESCKTFYINGCVLLRNHILSFVQDKTAKQDSNPVINIAGAIVHTLMVTRPWEQAIERKELIPTTQEVHAQYTHEKAIRELEQQVYA</sequence>
<proteinExistence type="predicted"/>
<organism evidence="1 2">
    <name type="scientific">Candidatus Desulfobia pelagia</name>
    <dbReference type="NCBI Taxonomy" id="2841692"/>
    <lineage>
        <taxon>Bacteria</taxon>
        <taxon>Pseudomonadati</taxon>
        <taxon>Thermodesulfobacteriota</taxon>
        <taxon>Desulfobulbia</taxon>
        <taxon>Desulfobulbales</taxon>
        <taxon>Desulfobulbaceae</taxon>
        <taxon>Candidatus Desulfobia</taxon>
    </lineage>
</organism>
<name>A0A8J6NH05_9BACT</name>
<reference evidence="1 2" key="1">
    <citation type="submission" date="2020-08" db="EMBL/GenBank/DDBJ databases">
        <title>Bridging the membrane lipid divide: bacteria of the FCB group superphylum have the potential to synthesize archaeal ether lipids.</title>
        <authorList>
            <person name="Villanueva L."/>
            <person name="Von Meijenfeldt F.A.B."/>
            <person name="Westbye A.B."/>
            <person name="Yadav S."/>
            <person name="Hopmans E.C."/>
            <person name="Dutilh B.E."/>
            <person name="Sinninghe Damste J.S."/>
        </authorList>
    </citation>
    <scope>NUCLEOTIDE SEQUENCE [LARGE SCALE GENOMIC DNA]</scope>
    <source>
        <strain evidence="1">NIOZ-UU47</strain>
    </source>
</reference>